<evidence type="ECO:0000313" key="2">
    <source>
        <dbReference type="EMBL" id="MBE0346023.1"/>
    </source>
</evidence>
<dbReference type="Pfam" id="PF08240">
    <property type="entry name" value="ADH_N"/>
    <property type="match status" value="1"/>
</dbReference>
<sequence>MKAVRFKHTNGLTFEQGEINLPEANDDQVLIKVEHVGLSFIDTKVANCPCEDTPNRVFGIDAVGTVEKACKTGFPEPGTRVFWHGDIREQGTMSEFAIVPSHALTVLPANVDGKLAAAAIAPAMCALIALFKLQLNRGDTILIEAAHHPVGQIAVQFAKQLGVGVAACTQAKHKKLVEQLGADLVYTEDSLSALAERLQQHFGEAEVQGALDLTGTQTQQLINHLVFCGRVSCLAGLPAIEQHVLMKKAPNIGIVSLCGSWLSNSVCAQQRMAFIGNVLAEKLEKDEVKLSHLGSVLANNDILIETLDKLADDKNITFFCAEMPFN</sequence>
<accession>A0A8I0T4B8</accession>
<dbReference type="InterPro" id="IPR036291">
    <property type="entry name" value="NAD(P)-bd_dom_sf"/>
</dbReference>
<dbReference type="Pfam" id="PF00107">
    <property type="entry name" value="ADH_zinc_N"/>
    <property type="match status" value="1"/>
</dbReference>
<dbReference type="InterPro" id="IPR052585">
    <property type="entry name" value="Lipid_raft_assoc_Zn_ADH"/>
</dbReference>
<dbReference type="SMART" id="SM00829">
    <property type="entry name" value="PKS_ER"/>
    <property type="match status" value="1"/>
</dbReference>
<dbReference type="EMBL" id="AQHF01000020">
    <property type="protein sequence ID" value="MBE0346023.1"/>
    <property type="molecule type" value="Genomic_DNA"/>
</dbReference>
<keyword evidence="3" id="KW-1185">Reference proteome</keyword>
<comment type="caution">
    <text evidence="2">The sequence shown here is derived from an EMBL/GenBank/DDBJ whole genome shotgun (WGS) entry which is preliminary data.</text>
</comment>
<dbReference type="GO" id="GO:0016491">
    <property type="term" value="F:oxidoreductase activity"/>
    <property type="evidence" value="ECO:0007669"/>
    <property type="project" value="InterPro"/>
</dbReference>
<protein>
    <recommendedName>
        <fullName evidence="1">Enoyl reductase (ER) domain-containing protein</fullName>
    </recommendedName>
</protein>
<dbReference type="SUPFAM" id="SSF51735">
    <property type="entry name" value="NAD(P)-binding Rossmann-fold domains"/>
    <property type="match status" value="1"/>
</dbReference>
<reference evidence="2 3" key="1">
    <citation type="submission" date="2015-06" db="EMBL/GenBank/DDBJ databases">
        <title>Genome sequence of Pseudoalteromonas peptidolytica.</title>
        <authorList>
            <person name="Xie B.-B."/>
            <person name="Rong J.-C."/>
            <person name="Qin Q.-L."/>
            <person name="Zhang Y.-Z."/>
        </authorList>
    </citation>
    <scope>NUCLEOTIDE SEQUENCE [LARGE SCALE GENOMIC DNA]</scope>
    <source>
        <strain evidence="2 3">F12-50-A1</strain>
    </source>
</reference>
<name>A0A8I0T4B8_9GAMM</name>
<organism evidence="2 3">
    <name type="scientific">Pseudoalteromonas peptidolytica F12-50-A1</name>
    <dbReference type="NCBI Taxonomy" id="1315280"/>
    <lineage>
        <taxon>Bacteria</taxon>
        <taxon>Pseudomonadati</taxon>
        <taxon>Pseudomonadota</taxon>
        <taxon>Gammaproteobacteria</taxon>
        <taxon>Alteromonadales</taxon>
        <taxon>Pseudoalteromonadaceae</taxon>
        <taxon>Pseudoalteromonas</taxon>
    </lineage>
</organism>
<dbReference type="InterPro" id="IPR013149">
    <property type="entry name" value="ADH-like_C"/>
</dbReference>
<dbReference type="InterPro" id="IPR020843">
    <property type="entry name" value="ER"/>
</dbReference>
<evidence type="ECO:0000313" key="3">
    <source>
        <dbReference type="Proteomes" id="UP000660708"/>
    </source>
</evidence>
<dbReference type="PANTHER" id="PTHR43482:SF1">
    <property type="entry name" value="PROTEIN AST1-RELATED"/>
    <property type="match status" value="1"/>
</dbReference>
<dbReference type="Gene3D" id="3.90.180.10">
    <property type="entry name" value="Medium-chain alcohol dehydrogenases, catalytic domain"/>
    <property type="match status" value="1"/>
</dbReference>
<dbReference type="PANTHER" id="PTHR43482">
    <property type="entry name" value="PROTEIN AST1-RELATED"/>
    <property type="match status" value="1"/>
</dbReference>
<dbReference type="InterPro" id="IPR013154">
    <property type="entry name" value="ADH-like_N"/>
</dbReference>
<dbReference type="SUPFAM" id="SSF50129">
    <property type="entry name" value="GroES-like"/>
    <property type="match status" value="1"/>
</dbReference>
<dbReference type="InterPro" id="IPR011032">
    <property type="entry name" value="GroES-like_sf"/>
</dbReference>
<proteinExistence type="predicted"/>
<dbReference type="Proteomes" id="UP000660708">
    <property type="component" value="Unassembled WGS sequence"/>
</dbReference>
<dbReference type="AlphaFoldDB" id="A0A8I0T4B8"/>
<gene>
    <name evidence="2" type="ORF">PPEP_a1031</name>
</gene>
<dbReference type="Gene3D" id="3.40.50.720">
    <property type="entry name" value="NAD(P)-binding Rossmann-like Domain"/>
    <property type="match status" value="1"/>
</dbReference>
<evidence type="ECO:0000259" key="1">
    <source>
        <dbReference type="SMART" id="SM00829"/>
    </source>
</evidence>
<feature type="domain" description="Enoyl reductase (ER)" evidence="1">
    <location>
        <begin position="7"/>
        <end position="257"/>
    </location>
</feature>
<dbReference type="RefSeq" id="WP_147390527.1">
    <property type="nucleotide sequence ID" value="NZ_AQHF01000020.1"/>
</dbReference>